<reference evidence="1" key="2">
    <citation type="journal article" date="2015" name="Data Brief">
        <title>Shoot transcriptome of the giant reed, Arundo donax.</title>
        <authorList>
            <person name="Barrero R.A."/>
            <person name="Guerrero F.D."/>
            <person name="Moolhuijzen P."/>
            <person name="Goolsby J.A."/>
            <person name="Tidwell J."/>
            <person name="Bellgard S.E."/>
            <person name="Bellgard M.I."/>
        </authorList>
    </citation>
    <scope>NUCLEOTIDE SEQUENCE</scope>
    <source>
        <tissue evidence="1">Shoot tissue taken approximately 20 cm above the soil surface</tissue>
    </source>
</reference>
<protein>
    <submittedName>
        <fullName evidence="1">Uncharacterized protein</fullName>
    </submittedName>
</protein>
<reference evidence="1" key="1">
    <citation type="submission" date="2014-09" db="EMBL/GenBank/DDBJ databases">
        <authorList>
            <person name="Magalhaes I.L.F."/>
            <person name="Oliveira U."/>
            <person name="Santos F.R."/>
            <person name="Vidigal T.H.D.A."/>
            <person name="Brescovit A.D."/>
            <person name="Santos A.J."/>
        </authorList>
    </citation>
    <scope>NUCLEOTIDE SEQUENCE</scope>
    <source>
        <tissue evidence="1">Shoot tissue taken approximately 20 cm above the soil surface</tissue>
    </source>
</reference>
<organism evidence="1">
    <name type="scientific">Arundo donax</name>
    <name type="common">Giant reed</name>
    <name type="synonym">Donax arundinaceus</name>
    <dbReference type="NCBI Taxonomy" id="35708"/>
    <lineage>
        <taxon>Eukaryota</taxon>
        <taxon>Viridiplantae</taxon>
        <taxon>Streptophyta</taxon>
        <taxon>Embryophyta</taxon>
        <taxon>Tracheophyta</taxon>
        <taxon>Spermatophyta</taxon>
        <taxon>Magnoliopsida</taxon>
        <taxon>Liliopsida</taxon>
        <taxon>Poales</taxon>
        <taxon>Poaceae</taxon>
        <taxon>PACMAD clade</taxon>
        <taxon>Arundinoideae</taxon>
        <taxon>Arundineae</taxon>
        <taxon>Arundo</taxon>
    </lineage>
</organism>
<evidence type="ECO:0000313" key="1">
    <source>
        <dbReference type="EMBL" id="JAD26006.1"/>
    </source>
</evidence>
<dbReference type="AlphaFoldDB" id="A0A0A8YJ18"/>
<dbReference type="EMBL" id="GBRH01271889">
    <property type="protein sequence ID" value="JAD26006.1"/>
    <property type="molecule type" value="Transcribed_RNA"/>
</dbReference>
<proteinExistence type="predicted"/>
<name>A0A0A8YJ18_ARUDO</name>
<accession>A0A0A8YJ18</accession>
<sequence>MFLVTTFKKFRLARNSCSLQIRTLSFLSAWFCYCIGYIDPTRKAFWKLMSYRKNHASTTHASDV</sequence>